<reference evidence="8 10" key="1">
    <citation type="journal article" date="2011" name="Nature">
        <title>The Medicago genome provides insight into the evolution of rhizobial symbioses.</title>
        <authorList>
            <person name="Young N.D."/>
            <person name="Debelle F."/>
            <person name="Oldroyd G.E."/>
            <person name="Geurts R."/>
            <person name="Cannon S.B."/>
            <person name="Udvardi M.K."/>
            <person name="Benedito V.A."/>
            <person name="Mayer K.F."/>
            <person name="Gouzy J."/>
            <person name="Schoof H."/>
            <person name="Van de Peer Y."/>
            <person name="Proost S."/>
            <person name="Cook D.R."/>
            <person name="Meyers B.C."/>
            <person name="Spannagl M."/>
            <person name="Cheung F."/>
            <person name="De Mita S."/>
            <person name="Krishnakumar V."/>
            <person name="Gundlach H."/>
            <person name="Zhou S."/>
            <person name="Mudge J."/>
            <person name="Bharti A.K."/>
            <person name="Murray J.D."/>
            <person name="Naoumkina M.A."/>
            <person name="Rosen B."/>
            <person name="Silverstein K.A."/>
            <person name="Tang H."/>
            <person name="Rombauts S."/>
            <person name="Zhao P.X."/>
            <person name="Zhou P."/>
            <person name="Barbe V."/>
            <person name="Bardou P."/>
            <person name="Bechner M."/>
            <person name="Bellec A."/>
            <person name="Berger A."/>
            <person name="Berges H."/>
            <person name="Bidwell S."/>
            <person name="Bisseling T."/>
            <person name="Choisne N."/>
            <person name="Couloux A."/>
            <person name="Denny R."/>
            <person name="Deshpande S."/>
            <person name="Dai X."/>
            <person name="Doyle J.J."/>
            <person name="Dudez A.M."/>
            <person name="Farmer A.D."/>
            <person name="Fouteau S."/>
            <person name="Franken C."/>
            <person name="Gibelin C."/>
            <person name="Gish J."/>
            <person name="Goldstein S."/>
            <person name="Gonzalez A.J."/>
            <person name="Green P.J."/>
            <person name="Hallab A."/>
            <person name="Hartog M."/>
            <person name="Hua A."/>
            <person name="Humphray S.J."/>
            <person name="Jeong D.H."/>
            <person name="Jing Y."/>
            <person name="Jocker A."/>
            <person name="Kenton S.M."/>
            <person name="Kim D.J."/>
            <person name="Klee K."/>
            <person name="Lai H."/>
            <person name="Lang C."/>
            <person name="Lin S."/>
            <person name="Macmil S.L."/>
            <person name="Magdelenat G."/>
            <person name="Matthews L."/>
            <person name="McCorrison J."/>
            <person name="Monaghan E.L."/>
            <person name="Mun J.H."/>
            <person name="Najar F.Z."/>
            <person name="Nicholson C."/>
            <person name="Noirot C."/>
            <person name="O'Bleness M."/>
            <person name="Paule C.R."/>
            <person name="Poulain J."/>
            <person name="Prion F."/>
            <person name="Qin B."/>
            <person name="Qu C."/>
            <person name="Retzel E.F."/>
            <person name="Riddle C."/>
            <person name="Sallet E."/>
            <person name="Samain S."/>
            <person name="Samson N."/>
            <person name="Sanders I."/>
            <person name="Saurat O."/>
            <person name="Scarpelli C."/>
            <person name="Schiex T."/>
            <person name="Segurens B."/>
            <person name="Severin A.J."/>
            <person name="Sherrier D.J."/>
            <person name="Shi R."/>
            <person name="Sims S."/>
            <person name="Singer S.R."/>
            <person name="Sinharoy S."/>
            <person name="Sterck L."/>
            <person name="Viollet A."/>
            <person name="Wang B.B."/>
            <person name="Wang K."/>
            <person name="Wang M."/>
            <person name="Wang X."/>
            <person name="Warfsmann J."/>
            <person name="Weissenbach J."/>
            <person name="White D.D."/>
            <person name="White J.D."/>
            <person name="Wiley G.B."/>
            <person name="Wincker P."/>
            <person name="Xing Y."/>
            <person name="Yang L."/>
            <person name="Yao Z."/>
            <person name="Ying F."/>
            <person name="Zhai J."/>
            <person name="Zhou L."/>
            <person name="Zuber A."/>
            <person name="Denarie J."/>
            <person name="Dixon R.A."/>
            <person name="May G.D."/>
            <person name="Schwartz D.C."/>
            <person name="Rogers J."/>
            <person name="Quetier F."/>
            <person name="Town C.D."/>
            <person name="Roe B.A."/>
        </authorList>
    </citation>
    <scope>NUCLEOTIDE SEQUENCE [LARGE SCALE GENOMIC DNA]</scope>
    <source>
        <strain evidence="8">A17</strain>
        <strain evidence="9 10">cv. Jemalong A17</strain>
    </source>
</reference>
<evidence type="ECO:0000256" key="5">
    <source>
        <dbReference type="SAM" id="MobiDB-lite"/>
    </source>
</evidence>
<dbReference type="InterPro" id="IPR005381">
    <property type="entry name" value="Znf-XS_domain"/>
</dbReference>
<dbReference type="PaxDb" id="3880-AES72964"/>
<evidence type="ECO:0000256" key="1">
    <source>
        <dbReference type="ARBA" id="ARBA00023054"/>
    </source>
</evidence>
<dbReference type="OMA" id="WIGMGTE"/>
<name>G7J2P9_MEDTR</name>
<dbReference type="EMBL" id="CM001219">
    <property type="protein sequence ID" value="AES72964.1"/>
    <property type="molecule type" value="Genomic_DNA"/>
</dbReference>
<dbReference type="GO" id="GO:0031047">
    <property type="term" value="P:regulatory ncRNA-mediated gene silencing"/>
    <property type="evidence" value="ECO:0007669"/>
    <property type="project" value="UniProtKB-KW"/>
</dbReference>
<reference evidence="9" key="3">
    <citation type="submission" date="2015-04" db="UniProtKB">
        <authorList>
            <consortium name="EnsemblPlants"/>
        </authorList>
    </citation>
    <scope>IDENTIFICATION</scope>
    <source>
        <strain evidence="9">cv. Jemalong A17</strain>
    </source>
</reference>
<feature type="compositionally biased region" description="Acidic residues" evidence="5">
    <location>
        <begin position="164"/>
        <end position="203"/>
    </location>
</feature>
<dbReference type="AlphaFoldDB" id="G7J2P9"/>
<dbReference type="InterPro" id="IPR038588">
    <property type="entry name" value="XS_domain_sf"/>
</dbReference>
<feature type="coiled-coil region" evidence="4">
    <location>
        <begin position="582"/>
        <end position="613"/>
    </location>
</feature>
<proteinExistence type="inferred from homology"/>
<dbReference type="CDD" id="cd12266">
    <property type="entry name" value="RRM_like_XS"/>
    <property type="match status" value="1"/>
</dbReference>
<organism evidence="8 10">
    <name type="scientific">Medicago truncatula</name>
    <name type="common">Barrel medic</name>
    <name type="synonym">Medicago tribuloides</name>
    <dbReference type="NCBI Taxonomy" id="3880"/>
    <lineage>
        <taxon>Eukaryota</taxon>
        <taxon>Viridiplantae</taxon>
        <taxon>Streptophyta</taxon>
        <taxon>Embryophyta</taxon>
        <taxon>Tracheophyta</taxon>
        <taxon>Spermatophyta</taxon>
        <taxon>Magnoliopsida</taxon>
        <taxon>eudicotyledons</taxon>
        <taxon>Gunneridae</taxon>
        <taxon>Pentapetalae</taxon>
        <taxon>rosids</taxon>
        <taxon>fabids</taxon>
        <taxon>Fabales</taxon>
        <taxon>Fabaceae</taxon>
        <taxon>Papilionoideae</taxon>
        <taxon>50 kb inversion clade</taxon>
        <taxon>NPAAA clade</taxon>
        <taxon>Hologalegina</taxon>
        <taxon>IRL clade</taxon>
        <taxon>Trifolieae</taxon>
        <taxon>Medicago</taxon>
    </lineage>
</organism>
<dbReference type="Proteomes" id="UP000002051">
    <property type="component" value="Chromosome 3"/>
</dbReference>
<feature type="domain" description="XS" evidence="6">
    <location>
        <begin position="314"/>
        <end position="431"/>
    </location>
</feature>
<feature type="compositionally biased region" description="Basic and acidic residues" evidence="5">
    <location>
        <begin position="540"/>
        <end position="558"/>
    </location>
</feature>
<keyword evidence="2" id="KW-0943">RNA-mediated gene silencing</keyword>
<dbReference type="eggNOG" id="ENOG502QPU5">
    <property type="taxonomic scope" value="Eukaryota"/>
</dbReference>
<evidence type="ECO:0000313" key="10">
    <source>
        <dbReference type="Proteomes" id="UP000002051"/>
    </source>
</evidence>
<evidence type="ECO:0000256" key="3">
    <source>
        <dbReference type="ARBA" id="ARBA00024022"/>
    </source>
</evidence>
<keyword evidence="10" id="KW-1185">Reference proteome</keyword>
<evidence type="ECO:0000313" key="9">
    <source>
        <dbReference type="EnsemblPlants" id="AES72964"/>
    </source>
</evidence>
<dbReference type="Pfam" id="PF03468">
    <property type="entry name" value="XS"/>
    <property type="match status" value="1"/>
</dbReference>
<dbReference type="PANTHER" id="PTHR46602:SF1">
    <property type="entry name" value="PROTEIN SUPPRESSOR OF GENE SILENCING 3"/>
    <property type="match status" value="1"/>
</dbReference>
<comment type="similarity">
    <text evidence="3">Belongs to the SGS3 family.</text>
</comment>
<keyword evidence="1 4" id="KW-0175">Coiled coil</keyword>
<dbReference type="Gene3D" id="3.30.70.2890">
    <property type="entry name" value="XS domain"/>
    <property type="match status" value="1"/>
</dbReference>
<feature type="domain" description="Zinc finger-XS" evidence="7">
    <location>
        <begin position="243"/>
        <end position="281"/>
    </location>
</feature>
<dbReference type="PANTHER" id="PTHR46602">
    <property type="entry name" value="PROTEIN SUPPRESSOR OF GENE SILENCING 3"/>
    <property type="match status" value="1"/>
</dbReference>
<dbReference type="InterPro" id="IPR044287">
    <property type="entry name" value="SGS3"/>
</dbReference>
<dbReference type="HOGENOM" id="CLU_020338_1_0_1"/>
<accession>G7J2P9</accession>
<evidence type="ECO:0000256" key="4">
    <source>
        <dbReference type="SAM" id="Coils"/>
    </source>
</evidence>
<protein>
    <submittedName>
        <fullName evidence="8">Suppressor OF protein silencing protein</fullName>
    </submittedName>
</protein>
<feature type="region of interest" description="Disordered" evidence="5">
    <location>
        <begin position="164"/>
        <end position="210"/>
    </location>
</feature>
<dbReference type="GO" id="GO:0051607">
    <property type="term" value="P:defense response to virus"/>
    <property type="evidence" value="ECO:0007669"/>
    <property type="project" value="InterPro"/>
</dbReference>
<dbReference type="STRING" id="3880.G7J2P9"/>
<reference evidence="8 10" key="2">
    <citation type="journal article" date="2014" name="BMC Genomics">
        <title>An improved genome release (version Mt4.0) for the model legume Medicago truncatula.</title>
        <authorList>
            <person name="Tang H."/>
            <person name="Krishnakumar V."/>
            <person name="Bidwell S."/>
            <person name="Rosen B."/>
            <person name="Chan A."/>
            <person name="Zhou S."/>
            <person name="Gentzbittel L."/>
            <person name="Childs K.L."/>
            <person name="Yandell M."/>
            <person name="Gundlach H."/>
            <person name="Mayer K.F."/>
            <person name="Schwartz D.C."/>
            <person name="Town C.D."/>
        </authorList>
    </citation>
    <scope>GENOME REANNOTATION</scope>
    <source>
        <strain evidence="9 10">cv. Jemalong A17</strain>
    </source>
</reference>
<dbReference type="Pfam" id="PF03470">
    <property type="entry name" value="zf-XS"/>
    <property type="match status" value="1"/>
</dbReference>
<dbReference type="InterPro" id="IPR005380">
    <property type="entry name" value="XS_domain"/>
</dbReference>
<feature type="region of interest" description="Disordered" evidence="5">
    <location>
        <begin position="100"/>
        <end position="132"/>
    </location>
</feature>
<feature type="region of interest" description="Disordered" evidence="5">
    <location>
        <begin position="539"/>
        <end position="569"/>
    </location>
</feature>
<evidence type="ECO:0000259" key="6">
    <source>
        <dbReference type="Pfam" id="PF03468"/>
    </source>
</evidence>
<dbReference type="EnsemblPlants" id="AES72964">
    <property type="protein sequence ID" value="AES72964"/>
    <property type="gene ID" value="MTR_3g098240"/>
</dbReference>
<sequence>MSYRRSGRPFTVVHNNDFRGKCVSQFYPNNEQLIQGIADVNLGSGQDDGLWETYSKKSKNRGGSIAAKQLGCSARSSNPRACGGDTDMAPMPGMRDYSGAGRAAGNLRRTPNTGYMRPAGRGYGRPHPGTGGYGYNGTSNPIIRPPPEGVCNRKSMHVRDEIVPEEFEFEQKNDDEDDDDEGDDDCDDLEDTDYDLMSDEYDSDASQKSHETRKKSKWFRKFFEYLDKMTIEQINEPEREWHCPACQSGPGSIDWYSGLLPLMNHAKTKGSKRVKVHRELAVLLDEELRRRGGTVVPAGESFGKWKGLKEEEKDHEIVWPPMVIIQNTKLEEDENNKWTGMGNQELLDYFSSYAAVRARHSYGPNGHRGMSVLMFEASASGYLEAERLHKHFTDQGTNRETWFSNHRSSNLFLPGGNRQLFGYMAAKDDLEFFNRHCQGKPRLKYEMKSYQEMVVHQIRQMSEDNQQLLYLKNKMVKEMQHSKALEESFGIVTEKLRKTMEENRIVRRRTKMQHEEIKEEMYEQEQFFKERISSIRNKRNAKEENFERMQQEEREKVKKSSIGPPSNAEERRLKVEGYLKFVELQDKEMENFVEEKEKLSQAHEESIAAMRKRHWEEEEEMEKKFDEDLAKLMEKYSPSHRFETMVGWIDVHVEFNDREPQRLKVRCLDVTLRGLKDQLNEFNQGVNPRDARRVEYVRYKHSTFDEGRVSFIWVELKNDENVTSMFWEHRMFQWMDMRVRLLRSTENIINSLIPSEDRH</sequence>
<gene>
    <name evidence="8" type="ordered locus">MTR_3g098240</name>
</gene>
<evidence type="ECO:0000256" key="2">
    <source>
        <dbReference type="ARBA" id="ARBA00023158"/>
    </source>
</evidence>
<evidence type="ECO:0000313" key="8">
    <source>
        <dbReference type="EMBL" id="AES72964.1"/>
    </source>
</evidence>
<evidence type="ECO:0000259" key="7">
    <source>
        <dbReference type="Pfam" id="PF03470"/>
    </source>
</evidence>